<sequence length="83" mass="9671">MLRSSKIPLVISISSAPLRHFWFRNSLKILEDFSSGCYRSRLQQLDRNSELKSSVSYWCINLFELLFSSRGGLNFWRKHGGCV</sequence>
<protein>
    <submittedName>
        <fullName evidence="1">Uncharacterized protein</fullName>
    </submittedName>
</protein>
<gene>
    <name evidence="1" type="ORF">SDJN03_12465</name>
</gene>
<dbReference type="EMBL" id="JAGKQH010000008">
    <property type="protein sequence ID" value="KAG6592989.1"/>
    <property type="molecule type" value="Genomic_DNA"/>
</dbReference>
<organism evidence="1 2">
    <name type="scientific">Cucurbita argyrosperma subsp. sororia</name>
    <dbReference type="NCBI Taxonomy" id="37648"/>
    <lineage>
        <taxon>Eukaryota</taxon>
        <taxon>Viridiplantae</taxon>
        <taxon>Streptophyta</taxon>
        <taxon>Embryophyta</taxon>
        <taxon>Tracheophyta</taxon>
        <taxon>Spermatophyta</taxon>
        <taxon>Magnoliopsida</taxon>
        <taxon>eudicotyledons</taxon>
        <taxon>Gunneridae</taxon>
        <taxon>Pentapetalae</taxon>
        <taxon>rosids</taxon>
        <taxon>fabids</taxon>
        <taxon>Cucurbitales</taxon>
        <taxon>Cucurbitaceae</taxon>
        <taxon>Cucurbiteae</taxon>
        <taxon>Cucurbita</taxon>
    </lineage>
</organism>
<comment type="caution">
    <text evidence="1">The sequence shown here is derived from an EMBL/GenBank/DDBJ whole genome shotgun (WGS) entry which is preliminary data.</text>
</comment>
<evidence type="ECO:0000313" key="2">
    <source>
        <dbReference type="Proteomes" id="UP000685013"/>
    </source>
</evidence>
<proteinExistence type="predicted"/>
<feature type="non-terminal residue" evidence="1">
    <location>
        <position position="1"/>
    </location>
</feature>
<dbReference type="Proteomes" id="UP000685013">
    <property type="component" value="Chromosome 8"/>
</dbReference>
<accession>A0AAV6N638</accession>
<keyword evidence="2" id="KW-1185">Reference proteome</keyword>
<dbReference type="AlphaFoldDB" id="A0AAV6N638"/>
<evidence type="ECO:0000313" key="1">
    <source>
        <dbReference type="EMBL" id="KAG6592989.1"/>
    </source>
</evidence>
<reference evidence="1 2" key="1">
    <citation type="journal article" date="2021" name="Hortic Res">
        <title>The domestication of Cucurbita argyrosperma as revealed by the genome of its wild relative.</title>
        <authorList>
            <person name="Barrera-Redondo J."/>
            <person name="Sanchez-de la Vega G."/>
            <person name="Aguirre-Liguori J.A."/>
            <person name="Castellanos-Morales G."/>
            <person name="Gutierrez-Guerrero Y.T."/>
            <person name="Aguirre-Dugua X."/>
            <person name="Aguirre-Planter E."/>
            <person name="Tenaillon M.I."/>
            <person name="Lira-Saade R."/>
            <person name="Eguiarte L.E."/>
        </authorList>
    </citation>
    <scope>NUCLEOTIDE SEQUENCE [LARGE SCALE GENOMIC DNA]</scope>
    <source>
        <strain evidence="1">JBR-2021</strain>
    </source>
</reference>
<name>A0AAV6N638_9ROSI</name>